<dbReference type="Pfam" id="PF14359">
    <property type="entry name" value="DUF4406"/>
    <property type="match status" value="1"/>
</dbReference>
<accession>A0A6M3KYH8</accession>
<organism evidence="1">
    <name type="scientific">viral metagenome</name>
    <dbReference type="NCBI Taxonomy" id="1070528"/>
    <lineage>
        <taxon>unclassified sequences</taxon>
        <taxon>metagenomes</taxon>
        <taxon>organismal metagenomes</taxon>
    </lineage>
</organism>
<evidence type="ECO:0008006" key="2">
    <source>
        <dbReference type="Google" id="ProtNLM"/>
    </source>
</evidence>
<reference evidence="1" key="1">
    <citation type="submission" date="2020-03" db="EMBL/GenBank/DDBJ databases">
        <title>The deep terrestrial virosphere.</title>
        <authorList>
            <person name="Holmfeldt K."/>
            <person name="Nilsson E."/>
            <person name="Simone D."/>
            <person name="Lopez-Fernandez M."/>
            <person name="Wu X."/>
            <person name="de Brujin I."/>
            <person name="Lundin D."/>
            <person name="Andersson A."/>
            <person name="Bertilsson S."/>
            <person name="Dopson M."/>
        </authorList>
    </citation>
    <scope>NUCLEOTIDE SEQUENCE</scope>
    <source>
        <strain evidence="1">MM415B03156</strain>
    </source>
</reference>
<name>A0A6M3KYH8_9ZZZZ</name>
<dbReference type="AlphaFoldDB" id="A0A6M3KYH8"/>
<dbReference type="SUPFAM" id="SSF52309">
    <property type="entry name" value="N-(deoxy)ribosyltransferase-like"/>
    <property type="match status" value="1"/>
</dbReference>
<gene>
    <name evidence="1" type="ORF">MM415B03156_0010</name>
</gene>
<evidence type="ECO:0000313" key="1">
    <source>
        <dbReference type="EMBL" id="QJA86621.1"/>
    </source>
</evidence>
<sequence length="103" mass="11740">MRVIYIAGAYRGECENDVFENIVHARREAVKLWDKGFAVICPHTNSFFMGSRLGDTHFLEGDLEIVRRCDAMYLLAGWAESEGAQAEFRLAHELGLEILFEES</sequence>
<dbReference type="EMBL" id="MT142647">
    <property type="protein sequence ID" value="QJA86621.1"/>
    <property type="molecule type" value="Genomic_DNA"/>
</dbReference>
<proteinExistence type="predicted"/>
<dbReference type="Gene3D" id="3.40.50.10400">
    <property type="entry name" value="Hypothetical protein PA1492"/>
    <property type="match status" value="1"/>
</dbReference>
<protein>
    <recommendedName>
        <fullName evidence="2">DUF4406 domain-containing protein</fullName>
    </recommendedName>
</protein>
<dbReference type="InterPro" id="IPR025518">
    <property type="entry name" value="DUF4406"/>
</dbReference>